<keyword evidence="10" id="KW-1185">Reference proteome</keyword>
<sequence length="452" mass="50277">MLRNLSSLSNVVVTVTELNRTVRELLEGSLPVLWVSGEISGFKRYGSGHCYFSLKDANAQVRCVMFRNRAALIDFEPREGMHVELRAVVSLYEARGDFQLTVEAMRPAGLGALFEAFEKLKAKLQAEGLFAAERKRALPTFPRAIGIVTSPRAAALRDVLTTLGRRMPGLPVILYPCPVQGAAAAGEIVAAIQRASSRAEVDTLIVCRGGGSIEDLWSFNEEAVARAIAACSMPVISGVGHETDFTIADFVADLRAPTPTAAAELASPDRNQWLNQLQQQRRHLERSFERLLQMRMQRLDSLARRLRHPGEALERQRERLFTLAQRLSAAPTRLIERRQGQLAQAKLRLAHARIDHGYWQNQLSHRQQRLQRALDRTLEQRQARLHNLASRLAALNPTAVLARGYALVEKTDGAVIQQAAQLHAGDRIRVRFADDAVEAAVTSKPAQQQDLF</sequence>
<keyword evidence="1 5" id="KW-0963">Cytoplasm</keyword>
<dbReference type="Pfam" id="PF13742">
    <property type="entry name" value="tRNA_anti_2"/>
    <property type="match status" value="1"/>
</dbReference>
<evidence type="ECO:0000256" key="4">
    <source>
        <dbReference type="ARBA" id="ARBA00022839"/>
    </source>
</evidence>
<dbReference type="EMBL" id="LAQT01000038">
    <property type="protein sequence ID" value="KPC49182.1"/>
    <property type="molecule type" value="Genomic_DNA"/>
</dbReference>
<dbReference type="InterPro" id="IPR025824">
    <property type="entry name" value="OB-fold_nuc-bd_dom"/>
</dbReference>
<comment type="subcellular location">
    <subcellularLocation>
        <location evidence="5 6">Cytoplasm</location>
    </subcellularLocation>
</comment>
<dbReference type="GO" id="GO:0006308">
    <property type="term" value="P:DNA catabolic process"/>
    <property type="evidence" value="ECO:0007669"/>
    <property type="project" value="UniProtKB-UniRule"/>
</dbReference>
<evidence type="ECO:0000313" key="9">
    <source>
        <dbReference type="EMBL" id="KPC49182.1"/>
    </source>
</evidence>
<dbReference type="Pfam" id="PF02601">
    <property type="entry name" value="Exonuc_VII_L"/>
    <property type="match status" value="1"/>
</dbReference>
<dbReference type="GO" id="GO:0003676">
    <property type="term" value="F:nucleic acid binding"/>
    <property type="evidence" value="ECO:0007669"/>
    <property type="project" value="InterPro"/>
</dbReference>
<dbReference type="STRING" id="857265.WG78_21720"/>
<dbReference type="InterPro" id="IPR020579">
    <property type="entry name" value="Exonuc_VII_lsu_C"/>
</dbReference>
<dbReference type="NCBIfam" id="TIGR00237">
    <property type="entry name" value="xseA"/>
    <property type="match status" value="1"/>
</dbReference>
<feature type="domain" description="Exonuclease VII large subunit C-terminal" evidence="7">
    <location>
        <begin position="129"/>
        <end position="439"/>
    </location>
</feature>
<organism evidence="9 10">
    <name type="scientific">Amantichitinum ursilacus</name>
    <dbReference type="NCBI Taxonomy" id="857265"/>
    <lineage>
        <taxon>Bacteria</taxon>
        <taxon>Pseudomonadati</taxon>
        <taxon>Pseudomonadota</taxon>
        <taxon>Betaproteobacteria</taxon>
        <taxon>Neisseriales</taxon>
        <taxon>Chitinibacteraceae</taxon>
        <taxon>Amantichitinum</taxon>
    </lineage>
</organism>
<dbReference type="GO" id="GO:0009318">
    <property type="term" value="C:exodeoxyribonuclease VII complex"/>
    <property type="evidence" value="ECO:0007669"/>
    <property type="project" value="UniProtKB-UniRule"/>
</dbReference>
<dbReference type="RefSeq" id="WP_152969346.1">
    <property type="nucleotide sequence ID" value="NZ_LAQT01000038.1"/>
</dbReference>
<dbReference type="Proteomes" id="UP000037939">
    <property type="component" value="Unassembled WGS sequence"/>
</dbReference>
<proteinExistence type="inferred from homology"/>
<dbReference type="AlphaFoldDB" id="A0A0N0XHK7"/>
<dbReference type="GO" id="GO:0005737">
    <property type="term" value="C:cytoplasm"/>
    <property type="evidence" value="ECO:0007669"/>
    <property type="project" value="UniProtKB-SubCell"/>
</dbReference>
<comment type="caution">
    <text evidence="9">The sequence shown here is derived from an EMBL/GenBank/DDBJ whole genome shotgun (WGS) entry which is preliminary data.</text>
</comment>
<comment type="similarity">
    <text evidence="5 6">Belongs to the XseA family.</text>
</comment>
<dbReference type="EC" id="3.1.11.6" evidence="5"/>
<evidence type="ECO:0000256" key="1">
    <source>
        <dbReference type="ARBA" id="ARBA00022490"/>
    </source>
</evidence>
<protein>
    <recommendedName>
        <fullName evidence="5">Exodeoxyribonuclease 7 large subunit</fullName>
        <ecNumber evidence="5">3.1.11.6</ecNumber>
    </recommendedName>
    <alternativeName>
        <fullName evidence="5">Exodeoxyribonuclease VII large subunit</fullName>
        <shortName evidence="5">Exonuclease VII large subunit</shortName>
    </alternativeName>
</protein>
<keyword evidence="3 5" id="KW-0378">Hydrolase</keyword>
<evidence type="ECO:0000313" key="10">
    <source>
        <dbReference type="Proteomes" id="UP000037939"/>
    </source>
</evidence>
<dbReference type="PATRIC" id="fig|857265.3.peg.4449"/>
<dbReference type="GO" id="GO:0008855">
    <property type="term" value="F:exodeoxyribonuclease VII activity"/>
    <property type="evidence" value="ECO:0007669"/>
    <property type="project" value="UniProtKB-UniRule"/>
</dbReference>
<dbReference type="OrthoDB" id="9802795at2"/>
<evidence type="ECO:0000256" key="6">
    <source>
        <dbReference type="RuleBase" id="RU004355"/>
    </source>
</evidence>
<reference evidence="9 10" key="1">
    <citation type="submission" date="2015-07" db="EMBL/GenBank/DDBJ databases">
        <title>Draft genome sequence of the Amantichitinum ursilacus IGB-41, a new chitin-degrading bacterium.</title>
        <authorList>
            <person name="Kirstahler P."/>
            <person name="Guenther M."/>
            <person name="Grumaz C."/>
            <person name="Rupp S."/>
            <person name="Zibek S."/>
            <person name="Sohn K."/>
        </authorList>
    </citation>
    <scope>NUCLEOTIDE SEQUENCE [LARGE SCALE GENOMIC DNA]</scope>
    <source>
        <strain evidence="9 10">IGB-41</strain>
    </source>
</reference>
<dbReference type="HAMAP" id="MF_00378">
    <property type="entry name" value="Exonuc_7_L"/>
    <property type="match status" value="1"/>
</dbReference>
<gene>
    <name evidence="5 9" type="primary">xseA</name>
    <name evidence="9" type="ORF">WG78_21720</name>
</gene>
<evidence type="ECO:0000259" key="7">
    <source>
        <dbReference type="Pfam" id="PF02601"/>
    </source>
</evidence>
<dbReference type="InterPro" id="IPR003753">
    <property type="entry name" value="Exonuc_VII_L"/>
</dbReference>
<keyword evidence="4 5" id="KW-0269">Exonuclease</keyword>
<comment type="function">
    <text evidence="5">Bidirectionally degrades single-stranded DNA into large acid-insoluble oligonucleotides, which are then degraded further into small acid-soluble oligonucleotides.</text>
</comment>
<evidence type="ECO:0000256" key="2">
    <source>
        <dbReference type="ARBA" id="ARBA00022722"/>
    </source>
</evidence>
<name>A0A0N0XHK7_9NEIS</name>
<dbReference type="PANTHER" id="PTHR30008">
    <property type="entry name" value="EXODEOXYRIBONUCLEASE 7 LARGE SUBUNIT"/>
    <property type="match status" value="1"/>
</dbReference>
<feature type="domain" description="OB-fold nucleic acid binding" evidence="8">
    <location>
        <begin position="14"/>
        <end position="106"/>
    </location>
</feature>
<accession>A0A0N0XHK7</accession>
<evidence type="ECO:0000259" key="8">
    <source>
        <dbReference type="Pfam" id="PF13742"/>
    </source>
</evidence>
<evidence type="ECO:0000256" key="3">
    <source>
        <dbReference type="ARBA" id="ARBA00022801"/>
    </source>
</evidence>
<dbReference type="CDD" id="cd04489">
    <property type="entry name" value="ExoVII_LU_OBF"/>
    <property type="match status" value="1"/>
</dbReference>
<keyword evidence="2 5" id="KW-0540">Nuclease</keyword>
<dbReference type="PANTHER" id="PTHR30008:SF0">
    <property type="entry name" value="EXODEOXYRIBONUCLEASE 7 LARGE SUBUNIT"/>
    <property type="match status" value="1"/>
</dbReference>
<evidence type="ECO:0000256" key="5">
    <source>
        <dbReference type="HAMAP-Rule" id="MF_00378"/>
    </source>
</evidence>
<comment type="catalytic activity">
    <reaction evidence="5 6">
        <text>Exonucleolytic cleavage in either 5'- to 3'- or 3'- to 5'-direction to yield nucleoside 5'-phosphates.</text>
        <dbReference type="EC" id="3.1.11.6"/>
    </reaction>
</comment>
<comment type="subunit">
    <text evidence="5">Heterooligomer composed of large and small subunits.</text>
</comment>